<organism evidence="2 3">
    <name type="scientific">Tribolium castaneum</name>
    <name type="common">Red flour beetle</name>
    <dbReference type="NCBI Taxonomy" id="7070"/>
    <lineage>
        <taxon>Eukaryota</taxon>
        <taxon>Metazoa</taxon>
        <taxon>Ecdysozoa</taxon>
        <taxon>Arthropoda</taxon>
        <taxon>Hexapoda</taxon>
        <taxon>Insecta</taxon>
        <taxon>Pterygota</taxon>
        <taxon>Neoptera</taxon>
        <taxon>Endopterygota</taxon>
        <taxon>Coleoptera</taxon>
        <taxon>Polyphaga</taxon>
        <taxon>Cucujiformia</taxon>
        <taxon>Tenebrionidae</taxon>
        <taxon>Tenebrionidae incertae sedis</taxon>
        <taxon>Tribolium</taxon>
    </lineage>
</organism>
<gene>
    <name evidence="2" type="primary">AUGUSTUS-3.0.2_15963</name>
    <name evidence="2" type="ORF">TcasGA2_TC015963</name>
</gene>
<dbReference type="OMA" id="GEHMANY"/>
<dbReference type="Proteomes" id="UP000007266">
    <property type="component" value="Unassembled WGS sequence"/>
</dbReference>
<evidence type="ECO:0000256" key="1">
    <source>
        <dbReference type="SAM" id="MobiDB-lite"/>
    </source>
</evidence>
<dbReference type="InParanoid" id="D7GYE2"/>
<protein>
    <recommendedName>
        <fullName evidence="4">Nucleic-acid-binding protein from transposon X-element</fullName>
    </recommendedName>
</protein>
<reference evidence="2 3" key="1">
    <citation type="journal article" date="2008" name="Nature">
        <title>The genome of the model beetle and pest Tribolium castaneum.</title>
        <authorList>
            <consortium name="Tribolium Genome Sequencing Consortium"/>
            <person name="Richards S."/>
            <person name="Gibbs R.A."/>
            <person name="Weinstock G.M."/>
            <person name="Brown S.J."/>
            <person name="Denell R."/>
            <person name="Beeman R.W."/>
            <person name="Gibbs R."/>
            <person name="Beeman R.W."/>
            <person name="Brown S.J."/>
            <person name="Bucher G."/>
            <person name="Friedrich M."/>
            <person name="Grimmelikhuijzen C.J."/>
            <person name="Klingler M."/>
            <person name="Lorenzen M."/>
            <person name="Richards S."/>
            <person name="Roth S."/>
            <person name="Schroder R."/>
            <person name="Tautz D."/>
            <person name="Zdobnov E.M."/>
            <person name="Muzny D."/>
            <person name="Gibbs R.A."/>
            <person name="Weinstock G.M."/>
            <person name="Attaway T."/>
            <person name="Bell S."/>
            <person name="Buhay C.J."/>
            <person name="Chandrabose M.N."/>
            <person name="Chavez D."/>
            <person name="Clerk-Blankenburg K.P."/>
            <person name="Cree A."/>
            <person name="Dao M."/>
            <person name="Davis C."/>
            <person name="Chacko J."/>
            <person name="Dinh H."/>
            <person name="Dugan-Rocha S."/>
            <person name="Fowler G."/>
            <person name="Garner T.T."/>
            <person name="Garnes J."/>
            <person name="Gnirke A."/>
            <person name="Hawes A."/>
            <person name="Hernandez J."/>
            <person name="Hines S."/>
            <person name="Holder M."/>
            <person name="Hume J."/>
            <person name="Jhangiani S.N."/>
            <person name="Joshi V."/>
            <person name="Khan Z.M."/>
            <person name="Jackson L."/>
            <person name="Kovar C."/>
            <person name="Kowis A."/>
            <person name="Lee S."/>
            <person name="Lewis L.R."/>
            <person name="Margolis J."/>
            <person name="Morgan M."/>
            <person name="Nazareth L.V."/>
            <person name="Nguyen N."/>
            <person name="Okwuonu G."/>
            <person name="Parker D."/>
            <person name="Richards S."/>
            <person name="Ruiz S.J."/>
            <person name="Santibanez J."/>
            <person name="Savard J."/>
            <person name="Scherer S.E."/>
            <person name="Schneider B."/>
            <person name="Sodergren E."/>
            <person name="Tautz D."/>
            <person name="Vattahil S."/>
            <person name="Villasana D."/>
            <person name="White C.S."/>
            <person name="Wright R."/>
            <person name="Park Y."/>
            <person name="Beeman R.W."/>
            <person name="Lord J."/>
            <person name="Oppert B."/>
            <person name="Lorenzen M."/>
            <person name="Brown S."/>
            <person name="Wang L."/>
            <person name="Savard J."/>
            <person name="Tautz D."/>
            <person name="Richards S."/>
            <person name="Weinstock G."/>
            <person name="Gibbs R.A."/>
            <person name="Liu Y."/>
            <person name="Worley K."/>
            <person name="Weinstock G."/>
            <person name="Elsik C.G."/>
            <person name="Reese J.T."/>
            <person name="Elhaik E."/>
            <person name="Landan G."/>
            <person name="Graur D."/>
            <person name="Arensburger P."/>
            <person name="Atkinson P."/>
            <person name="Beeman R.W."/>
            <person name="Beidler J."/>
            <person name="Brown S.J."/>
            <person name="Demuth J.P."/>
            <person name="Drury D.W."/>
            <person name="Du Y.Z."/>
            <person name="Fujiwara H."/>
            <person name="Lorenzen M."/>
            <person name="Maselli V."/>
            <person name="Osanai M."/>
            <person name="Park Y."/>
            <person name="Robertson H.M."/>
            <person name="Tu Z."/>
            <person name="Wang J.J."/>
            <person name="Wang S."/>
            <person name="Richards S."/>
            <person name="Song H."/>
            <person name="Zhang L."/>
            <person name="Sodergren E."/>
            <person name="Werner D."/>
            <person name="Stanke M."/>
            <person name="Morgenstern B."/>
            <person name="Solovyev V."/>
            <person name="Kosarev P."/>
            <person name="Brown G."/>
            <person name="Chen H.C."/>
            <person name="Ermolaeva O."/>
            <person name="Hlavina W."/>
            <person name="Kapustin Y."/>
            <person name="Kiryutin B."/>
            <person name="Kitts P."/>
            <person name="Maglott D."/>
            <person name="Pruitt K."/>
            <person name="Sapojnikov V."/>
            <person name="Souvorov A."/>
            <person name="Mackey A.J."/>
            <person name="Waterhouse R.M."/>
            <person name="Wyder S."/>
            <person name="Zdobnov E.M."/>
            <person name="Zdobnov E.M."/>
            <person name="Wyder S."/>
            <person name="Kriventseva E.V."/>
            <person name="Kadowaki T."/>
            <person name="Bork P."/>
            <person name="Aranda M."/>
            <person name="Bao R."/>
            <person name="Beermann A."/>
            <person name="Berns N."/>
            <person name="Bolognesi R."/>
            <person name="Bonneton F."/>
            <person name="Bopp D."/>
            <person name="Brown S.J."/>
            <person name="Bucher G."/>
            <person name="Butts T."/>
            <person name="Chaumot A."/>
            <person name="Denell R.E."/>
            <person name="Ferrier D.E."/>
            <person name="Friedrich M."/>
            <person name="Gordon C.M."/>
            <person name="Jindra M."/>
            <person name="Klingler M."/>
            <person name="Lan Q."/>
            <person name="Lattorff H.M."/>
            <person name="Laudet V."/>
            <person name="von Levetsow C."/>
            <person name="Liu Z."/>
            <person name="Lutz R."/>
            <person name="Lynch J.A."/>
            <person name="da Fonseca R.N."/>
            <person name="Posnien N."/>
            <person name="Reuter R."/>
            <person name="Roth S."/>
            <person name="Savard J."/>
            <person name="Schinko J.B."/>
            <person name="Schmitt C."/>
            <person name="Schoppmeier M."/>
            <person name="Schroder R."/>
            <person name="Shippy T.D."/>
            <person name="Simonnet F."/>
            <person name="Marques-Souza H."/>
            <person name="Tautz D."/>
            <person name="Tomoyasu Y."/>
            <person name="Trauner J."/>
            <person name="Van der Zee M."/>
            <person name="Vervoort M."/>
            <person name="Wittkopp N."/>
            <person name="Wimmer E.A."/>
            <person name="Yang X."/>
            <person name="Jones A.K."/>
            <person name="Sattelle D.B."/>
            <person name="Ebert P.R."/>
            <person name="Nelson D."/>
            <person name="Scott J.G."/>
            <person name="Beeman R.W."/>
            <person name="Muthukrishnan S."/>
            <person name="Kramer K.J."/>
            <person name="Arakane Y."/>
            <person name="Beeman R.W."/>
            <person name="Zhu Q."/>
            <person name="Hogenkamp D."/>
            <person name="Dixit R."/>
            <person name="Oppert B."/>
            <person name="Jiang H."/>
            <person name="Zou Z."/>
            <person name="Marshall J."/>
            <person name="Elpidina E."/>
            <person name="Vinokurov K."/>
            <person name="Oppert C."/>
            <person name="Zou Z."/>
            <person name="Evans J."/>
            <person name="Lu Z."/>
            <person name="Zhao P."/>
            <person name="Sumathipala N."/>
            <person name="Altincicek B."/>
            <person name="Vilcinskas A."/>
            <person name="Williams M."/>
            <person name="Hultmark D."/>
            <person name="Hetru C."/>
            <person name="Jiang H."/>
            <person name="Grimmelikhuijzen C.J."/>
            <person name="Hauser F."/>
            <person name="Cazzamali G."/>
            <person name="Williamson M."/>
            <person name="Park Y."/>
            <person name="Li B."/>
            <person name="Tanaka Y."/>
            <person name="Predel R."/>
            <person name="Neupert S."/>
            <person name="Schachtner J."/>
            <person name="Verleyen P."/>
            <person name="Raible F."/>
            <person name="Bork P."/>
            <person name="Friedrich M."/>
            <person name="Walden K.K."/>
            <person name="Robertson H.M."/>
            <person name="Angeli S."/>
            <person name="Foret S."/>
            <person name="Bucher G."/>
            <person name="Schuetz S."/>
            <person name="Maleszka R."/>
            <person name="Wimmer E.A."/>
            <person name="Beeman R.W."/>
            <person name="Lorenzen M."/>
            <person name="Tomoyasu Y."/>
            <person name="Miller S.C."/>
            <person name="Grossmann D."/>
            <person name="Bucher G."/>
        </authorList>
    </citation>
    <scope>NUCLEOTIDE SEQUENCE [LARGE SCALE GENOMIC DNA]</scope>
    <source>
        <strain evidence="2 3">Georgia GA2</strain>
    </source>
</reference>
<dbReference type="EMBL" id="KQ972904">
    <property type="protein sequence ID" value="EFA13372.1"/>
    <property type="molecule type" value="Genomic_DNA"/>
</dbReference>
<evidence type="ECO:0000313" key="2">
    <source>
        <dbReference type="EMBL" id="EFA13372.1"/>
    </source>
</evidence>
<feature type="region of interest" description="Disordered" evidence="1">
    <location>
        <begin position="122"/>
        <end position="176"/>
    </location>
</feature>
<dbReference type="PANTHER" id="PTHR33273:SF2">
    <property type="entry name" value="ENDONUCLEASE_EXONUCLEASE_PHOSPHATASE DOMAIN-CONTAINING PROTEIN"/>
    <property type="match status" value="1"/>
</dbReference>
<dbReference type="HOGENOM" id="CLU_1284786_0_0_1"/>
<dbReference type="AlphaFoldDB" id="D7GYE2"/>
<keyword evidence="3" id="KW-1185">Reference proteome</keyword>
<evidence type="ECO:0000313" key="3">
    <source>
        <dbReference type="Proteomes" id="UP000007266"/>
    </source>
</evidence>
<sequence>MHVGKRQLPLVLVEAPLSQTKDVWQVCNLMVKVEKPKKSGKAAQCHRCQRFFHAQRNCTAEHRYAKCGEAHDTKVCAKERKEPPKCAKCNGPHTANYRGCPQFPKLQKTAALKTTAPAKVVAPKAAAPQKAAAPKTAAPKKAAAPKPTAAPKVVAPKANPTATKDKGGAKKTAHQRQTVTFGLQRIQIATAVAMAKSPEELAEKLSAFVDLLFNR</sequence>
<proteinExistence type="predicted"/>
<evidence type="ECO:0008006" key="4">
    <source>
        <dbReference type="Google" id="ProtNLM"/>
    </source>
</evidence>
<dbReference type="PANTHER" id="PTHR33273">
    <property type="entry name" value="DOMAIN-CONTAINING PROTEIN, PUTATIVE-RELATED"/>
    <property type="match status" value="1"/>
</dbReference>
<name>D7GYE2_TRICA</name>
<dbReference type="PhylomeDB" id="D7GYE2"/>
<accession>D7GYE2</accession>
<reference evidence="2 3" key="2">
    <citation type="journal article" date="2010" name="Nucleic Acids Res.">
        <title>BeetleBase in 2010: revisions to provide comprehensive genomic information for Tribolium castaneum.</title>
        <authorList>
            <person name="Kim H.S."/>
            <person name="Murphy T."/>
            <person name="Xia J."/>
            <person name="Caragea D."/>
            <person name="Park Y."/>
            <person name="Beeman R.W."/>
            <person name="Lorenzen M.D."/>
            <person name="Butcher S."/>
            <person name="Manak J.R."/>
            <person name="Brown S.J."/>
        </authorList>
    </citation>
    <scope>NUCLEOTIDE SEQUENCE [LARGE SCALE GENOMIC DNA]</scope>
    <source>
        <strain evidence="2 3">Georgia GA2</strain>
    </source>
</reference>
<feature type="compositionally biased region" description="Low complexity" evidence="1">
    <location>
        <begin position="122"/>
        <end position="162"/>
    </location>
</feature>